<proteinExistence type="inferred from homology"/>
<keyword evidence="3 11" id="KW-0813">Transport</keyword>
<evidence type="ECO:0000256" key="8">
    <source>
        <dbReference type="ARBA" id="ARBA00023136"/>
    </source>
</evidence>
<comment type="function">
    <text evidence="9">Required for the activity of the bacterial periplasmic transport system of putrescine and spermidine.</text>
</comment>
<dbReference type="NCBIfam" id="NF007047">
    <property type="entry name" value="PRK09500.1"/>
    <property type="match status" value="1"/>
</dbReference>
<organism evidence="13 14">
    <name type="scientific">Nitratidesulfovibrio liaohensis</name>
    <dbReference type="NCBI Taxonomy" id="2604158"/>
    <lineage>
        <taxon>Bacteria</taxon>
        <taxon>Pseudomonadati</taxon>
        <taxon>Thermodesulfobacteriota</taxon>
        <taxon>Desulfovibrionia</taxon>
        <taxon>Desulfovibrionales</taxon>
        <taxon>Desulfovibrionaceae</taxon>
        <taxon>Nitratidesulfovibrio</taxon>
    </lineage>
</organism>
<evidence type="ECO:0000256" key="5">
    <source>
        <dbReference type="ARBA" id="ARBA00022519"/>
    </source>
</evidence>
<comment type="subcellular location">
    <subcellularLocation>
        <location evidence="1">Cell inner membrane</location>
        <topology evidence="1">Multi-pass membrane protein</topology>
    </subcellularLocation>
    <subcellularLocation>
        <location evidence="11">Cell membrane</location>
        <topology evidence="11">Multi-pass membrane protein</topology>
    </subcellularLocation>
</comment>
<dbReference type="Proteomes" id="UP001180616">
    <property type="component" value="Chromosome"/>
</dbReference>
<evidence type="ECO:0000256" key="9">
    <source>
        <dbReference type="ARBA" id="ARBA00037216"/>
    </source>
</evidence>
<dbReference type="SUPFAM" id="SSF161098">
    <property type="entry name" value="MetI-like"/>
    <property type="match status" value="1"/>
</dbReference>
<feature type="transmembrane region" description="Helical" evidence="11">
    <location>
        <begin position="21"/>
        <end position="39"/>
    </location>
</feature>
<dbReference type="InterPro" id="IPR051789">
    <property type="entry name" value="Bact_Polyamine_Transport"/>
</dbReference>
<feature type="transmembrane region" description="Helical" evidence="11">
    <location>
        <begin position="181"/>
        <end position="200"/>
    </location>
</feature>
<keyword evidence="6 11" id="KW-0812">Transmembrane</keyword>
<reference evidence="13" key="1">
    <citation type="submission" date="2023-09" db="EMBL/GenBank/DDBJ databases">
        <authorList>
            <consortium name="CW5 consortium"/>
            <person name="Lu C.-W."/>
        </authorList>
    </citation>
    <scope>NUCLEOTIDE SEQUENCE</scope>
    <source>
        <strain evidence="13">KPS</strain>
    </source>
</reference>
<evidence type="ECO:0000313" key="14">
    <source>
        <dbReference type="Proteomes" id="UP001180616"/>
    </source>
</evidence>
<keyword evidence="14" id="KW-1185">Reference proteome</keyword>
<evidence type="ECO:0000256" key="11">
    <source>
        <dbReference type="RuleBase" id="RU363032"/>
    </source>
</evidence>
<gene>
    <name evidence="13" type="primary">potC</name>
    <name evidence="13" type="ORF">KPS_002202</name>
</gene>
<protein>
    <recommendedName>
        <fullName evidence="10">Spermidine/putrescine transport system permease protein PotC</fullName>
    </recommendedName>
</protein>
<keyword evidence="8 11" id="KW-0472">Membrane</keyword>
<evidence type="ECO:0000259" key="12">
    <source>
        <dbReference type="PROSITE" id="PS50928"/>
    </source>
</evidence>
<comment type="similarity">
    <text evidence="2">Belongs to the binding-protein-dependent transport system permease family. CysTW subfamily.</text>
</comment>
<dbReference type="Gene3D" id="1.10.3720.10">
    <property type="entry name" value="MetI-like"/>
    <property type="match status" value="1"/>
</dbReference>
<dbReference type="PROSITE" id="PS50928">
    <property type="entry name" value="ABC_TM1"/>
    <property type="match status" value="1"/>
</dbReference>
<name>A0ABY9QXG4_9BACT</name>
<dbReference type="InterPro" id="IPR000515">
    <property type="entry name" value="MetI-like"/>
</dbReference>
<dbReference type="PANTHER" id="PTHR43848">
    <property type="entry name" value="PUTRESCINE TRANSPORT SYSTEM PERMEASE PROTEIN POTI"/>
    <property type="match status" value="1"/>
</dbReference>
<dbReference type="Pfam" id="PF00528">
    <property type="entry name" value="BPD_transp_1"/>
    <property type="match status" value="1"/>
</dbReference>
<feature type="transmembrane region" description="Helical" evidence="11">
    <location>
        <begin position="73"/>
        <end position="95"/>
    </location>
</feature>
<dbReference type="InterPro" id="IPR035906">
    <property type="entry name" value="MetI-like_sf"/>
</dbReference>
<feature type="transmembrane region" description="Helical" evidence="11">
    <location>
        <begin position="239"/>
        <end position="257"/>
    </location>
</feature>
<evidence type="ECO:0000256" key="3">
    <source>
        <dbReference type="ARBA" id="ARBA00022448"/>
    </source>
</evidence>
<evidence type="ECO:0000313" key="13">
    <source>
        <dbReference type="EMBL" id="WMW64206.1"/>
    </source>
</evidence>
<sequence length="266" mass="29350">MKPRTLRTPSTLRTLRTGLVWLVYAFLYVPILVVIVYSFNDARYTTEWKGFTLKWYSALAANGPLVDAALNSLSVATLAATIATVLGTLAAICIRRYRFPGRKVLHGCIYVLTVSPDIVMGISLLIFFIAMGVQLGFWTLLAAHVTLALPFVTVTVLARLAEFDEQLIEAARDLGASEWRAFRHVLLPLAAPAVAAGWLLSFTLSMDDVLVSFFVTGPTFEVLPLRVYSMVRLGVKPDINALSAVMFTVTIVLVLLAQTLTRTRRK</sequence>
<feature type="domain" description="ABC transmembrane type-1" evidence="12">
    <location>
        <begin position="69"/>
        <end position="257"/>
    </location>
</feature>
<dbReference type="RefSeq" id="WP_309540312.1">
    <property type="nucleotide sequence ID" value="NZ_CP133659.1"/>
</dbReference>
<dbReference type="EMBL" id="CP133659">
    <property type="protein sequence ID" value="WMW64206.1"/>
    <property type="molecule type" value="Genomic_DNA"/>
</dbReference>
<dbReference type="PANTHER" id="PTHR43848:SF5">
    <property type="entry name" value="SPERMIDINE_PUTRESCINE TRANSPORT SYSTEM PERMEASE PROTEIN POTC"/>
    <property type="match status" value="1"/>
</dbReference>
<evidence type="ECO:0000256" key="4">
    <source>
        <dbReference type="ARBA" id="ARBA00022475"/>
    </source>
</evidence>
<dbReference type="CDD" id="cd06261">
    <property type="entry name" value="TM_PBP2"/>
    <property type="match status" value="1"/>
</dbReference>
<evidence type="ECO:0000256" key="6">
    <source>
        <dbReference type="ARBA" id="ARBA00022692"/>
    </source>
</evidence>
<keyword evidence="4" id="KW-1003">Cell membrane</keyword>
<feature type="transmembrane region" description="Helical" evidence="11">
    <location>
        <begin position="107"/>
        <end position="131"/>
    </location>
</feature>
<evidence type="ECO:0000256" key="1">
    <source>
        <dbReference type="ARBA" id="ARBA00004429"/>
    </source>
</evidence>
<evidence type="ECO:0000256" key="7">
    <source>
        <dbReference type="ARBA" id="ARBA00022989"/>
    </source>
</evidence>
<keyword evidence="7 11" id="KW-1133">Transmembrane helix</keyword>
<evidence type="ECO:0000256" key="10">
    <source>
        <dbReference type="ARBA" id="ARBA00039580"/>
    </source>
</evidence>
<keyword evidence="5" id="KW-0997">Cell inner membrane</keyword>
<accession>A0ABY9QXG4</accession>
<feature type="transmembrane region" description="Helical" evidence="11">
    <location>
        <begin position="137"/>
        <end position="160"/>
    </location>
</feature>
<evidence type="ECO:0000256" key="2">
    <source>
        <dbReference type="ARBA" id="ARBA00007069"/>
    </source>
</evidence>